<dbReference type="Proteomes" id="UP000035444">
    <property type="component" value="Unassembled WGS sequence"/>
</dbReference>
<feature type="transmembrane region" description="Helical" evidence="1">
    <location>
        <begin position="198"/>
        <end position="219"/>
    </location>
</feature>
<gene>
    <name evidence="2" type="ORF">WH96_07525</name>
</gene>
<keyword evidence="1" id="KW-0472">Membrane</keyword>
<feature type="transmembrane region" description="Helical" evidence="1">
    <location>
        <begin position="270"/>
        <end position="290"/>
    </location>
</feature>
<dbReference type="EMBL" id="LAQL01000004">
    <property type="protein sequence ID" value="KLN61460.1"/>
    <property type="molecule type" value="Genomic_DNA"/>
</dbReference>
<accession>A0A0H2MXQ6</accession>
<keyword evidence="1" id="KW-1133">Transmembrane helix</keyword>
<sequence length="525" mass="60358">MTKQNNNTEWGWLDVTSPFTQNEGFFVDQNNEIHYWPTKSGPGYKISEETAFKVMDQGFQNAHWQVVIITITIFGIMLTFRSLAALLYPFVTEYFSPIFFSMTVLMIFVVGIMAPASHYIVLAHRKLRILPEILKLLTNHEEINHSRPKVQYLKTLGWSGSRFKYYCTLFSIIIGFGGTSGVLFFASFEGIFTEKILLGEKITLLAGSIVCFWIVFLIIKRCIYGAWPDEVRLYQFSEHPDEFVESVSRPQSRWKSFLEKLDWMTSGWRLLVFGTPVLIIGIILLVEIIAEPITVENLTVQYDKAIFKPISELEDLSVPEKVVIKWPSPLIVYMSSPDSNDPNSILILEEIKRVLPKYAETAGLELYITNEQSNGVDLTIQMSPDFMFDPNGDHHPYDYDGQYQNGLFLSMTVKISPKSFHQILGGNYFGDGKAIREAHRQMVSDILLATLGVPRYTGTVTDWYEDKSGERLYMPYALLALHYDHRVNPGKNQAETLPVIRKIAKELEDAESFEIWFRRKNQHTQ</sequence>
<protein>
    <submittedName>
        <fullName evidence="2">Uncharacterized protein</fullName>
    </submittedName>
</protein>
<reference evidence="2 3" key="1">
    <citation type="submission" date="2015-03" db="EMBL/GenBank/DDBJ databases">
        <title>Genome Sequence of Kiloniella spongiae MEBiC09566, isolated from a marine sponge.</title>
        <authorList>
            <person name="Shao Z."/>
            <person name="Wang L."/>
            <person name="Li X."/>
        </authorList>
    </citation>
    <scope>NUCLEOTIDE SEQUENCE [LARGE SCALE GENOMIC DNA]</scope>
    <source>
        <strain evidence="2 3">MEBiC09566</strain>
    </source>
</reference>
<organism evidence="2 3">
    <name type="scientific">Kiloniella spongiae</name>
    <dbReference type="NCBI Taxonomy" id="1489064"/>
    <lineage>
        <taxon>Bacteria</taxon>
        <taxon>Pseudomonadati</taxon>
        <taxon>Pseudomonadota</taxon>
        <taxon>Alphaproteobacteria</taxon>
        <taxon>Rhodospirillales</taxon>
        <taxon>Kiloniellaceae</taxon>
        <taxon>Kiloniella</taxon>
    </lineage>
</organism>
<comment type="caution">
    <text evidence="2">The sequence shown here is derived from an EMBL/GenBank/DDBJ whole genome shotgun (WGS) entry which is preliminary data.</text>
</comment>
<feature type="transmembrane region" description="Helical" evidence="1">
    <location>
        <begin position="94"/>
        <end position="121"/>
    </location>
</feature>
<dbReference type="RefSeq" id="WP_047763541.1">
    <property type="nucleotide sequence ID" value="NZ_LAQL01000004.1"/>
</dbReference>
<feature type="transmembrane region" description="Helical" evidence="1">
    <location>
        <begin position="163"/>
        <end position="186"/>
    </location>
</feature>
<evidence type="ECO:0000313" key="2">
    <source>
        <dbReference type="EMBL" id="KLN61460.1"/>
    </source>
</evidence>
<keyword evidence="3" id="KW-1185">Reference proteome</keyword>
<proteinExistence type="predicted"/>
<dbReference type="STRING" id="1489064.WH96_07525"/>
<feature type="transmembrane region" description="Helical" evidence="1">
    <location>
        <begin position="66"/>
        <end position="88"/>
    </location>
</feature>
<keyword evidence="1" id="KW-0812">Transmembrane</keyword>
<dbReference type="AlphaFoldDB" id="A0A0H2MXQ6"/>
<evidence type="ECO:0000256" key="1">
    <source>
        <dbReference type="SAM" id="Phobius"/>
    </source>
</evidence>
<name>A0A0H2MXQ6_9PROT</name>
<evidence type="ECO:0000313" key="3">
    <source>
        <dbReference type="Proteomes" id="UP000035444"/>
    </source>
</evidence>